<protein>
    <recommendedName>
        <fullName evidence="7">5'-deoxynucleotidase</fullName>
        <ecNumber evidence="7">3.1.3.89</ecNumber>
    </recommendedName>
</protein>
<evidence type="ECO:0000256" key="6">
    <source>
        <dbReference type="ARBA" id="ARBA00011738"/>
    </source>
</evidence>
<organism evidence="11 12">
    <name type="scientific">Amylocarpus encephaloides</name>
    <dbReference type="NCBI Taxonomy" id="45428"/>
    <lineage>
        <taxon>Eukaryota</taxon>
        <taxon>Fungi</taxon>
        <taxon>Dikarya</taxon>
        <taxon>Ascomycota</taxon>
        <taxon>Pezizomycotina</taxon>
        <taxon>Leotiomycetes</taxon>
        <taxon>Helotiales</taxon>
        <taxon>Helotiales incertae sedis</taxon>
        <taxon>Amylocarpus</taxon>
    </lineage>
</organism>
<dbReference type="EMBL" id="MU251965">
    <property type="protein sequence ID" value="KAG9228355.1"/>
    <property type="molecule type" value="Genomic_DNA"/>
</dbReference>
<dbReference type="Proteomes" id="UP000824998">
    <property type="component" value="Unassembled WGS sequence"/>
</dbReference>
<evidence type="ECO:0000256" key="1">
    <source>
        <dbReference type="ARBA" id="ARBA00001638"/>
    </source>
</evidence>
<feature type="domain" description="HD" evidence="10">
    <location>
        <begin position="20"/>
        <end position="173"/>
    </location>
</feature>
<evidence type="ECO:0000256" key="9">
    <source>
        <dbReference type="ARBA" id="ARBA00022801"/>
    </source>
</evidence>
<dbReference type="GO" id="GO:0046872">
    <property type="term" value="F:metal ion binding"/>
    <property type="evidence" value="ECO:0007669"/>
    <property type="project" value="UniProtKB-KW"/>
</dbReference>
<gene>
    <name evidence="11" type="ORF">BJ875DRAFT_477684</name>
</gene>
<dbReference type="Gene3D" id="3.40.50.300">
    <property type="entry name" value="P-loop containing nucleotide triphosphate hydrolases"/>
    <property type="match status" value="1"/>
</dbReference>
<accession>A0A9P7Y746</accession>
<evidence type="ECO:0000313" key="11">
    <source>
        <dbReference type="EMBL" id="KAG9228355.1"/>
    </source>
</evidence>
<reference evidence="11" key="1">
    <citation type="journal article" date="2021" name="IMA Fungus">
        <title>Genomic characterization of three marine fungi, including Emericellopsis atlantica sp. nov. with signatures of a generalist lifestyle and marine biomass degradation.</title>
        <authorList>
            <person name="Hagestad O.C."/>
            <person name="Hou L."/>
            <person name="Andersen J.H."/>
            <person name="Hansen E.H."/>
            <person name="Altermark B."/>
            <person name="Li C."/>
            <person name="Kuhnert E."/>
            <person name="Cox R.J."/>
            <person name="Crous P.W."/>
            <person name="Spatafora J.W."/>
            <person name="Lail K."/>
            <person name="Amirebrahimi M."/>
            <person name="Lipzen A."/>
            <person name="Pangilinan J."/>
            <person name="Andreopoulos W."/>
            <person name="Hayes R.D."/>
            <person name="Ng V."/>
            <person name="Grigoriev I.V."/>
            <person name="Jackson S.A."/>
            <person name="Sutton T.D.S."/>
            <person name="Dobson A.D.W."/>
            <person name="Rama T."/>
        </authorList>
    </citation>
    <scope>NUCLEOTIDE SEQUENCE</scope>
    <source>
        <strain evidence="11">TRa018bII</strain>
    </source>
</reference>
<comment type="cofactor">
    <cofactor evidence="3">
        <name>Co(2+)</name>
        <dbReference type="ChEBI" id="CHEBI:48828"/>
    </cofactor>
</comment>
<comment type="cofactor">
    <cofactor evidence="2">
        <name>Mn(2+)</name>
        <dbReference type="ChEBI" id="CHEBI:29035"/>
    </cofactor>
</comment>
<keyword evidence="9" id="KW-0378">Hydrolase</keyword>
<dbReference type="EC" id="3.1.3.89" evidence="7"/>
<dbReference type="Gene3D" id="1.10.3210.10">
    <property type="entry name" value="Hypothetical protein af1432"/>
    <property type="match status" value="1"/>
</dbReference>
<evidence type="ECO:0000256" key="2">
    <source>
        <dbReference type="ARBA" id="ARBA00001936"/>
    </source>
</evidence>
<comment type="catalytic activity">
    <reaction evidence="1">
        <text>a 2'-deoxyribonucleoside 5'-phosphate + H2O = a 2'-deoxyribonucleoside + phosphate</text>
        <dbReference type="Rhea" id="RHEA:36167"/>
        <dbReference type="ChEBI" id="CHEBI:15377"/>
        <dbReference type="ChEBI" id="CHEBI:18274"/>
        <dbReference type="ChEBI" id="CHEBI:43474"/>
        <dbReference type="ChEBI" id="CHEBI:65317"/>
        <dbReference type="EC" id="3.1.3.89"/>
    </reaction>
</comment>
<evidence type="ECO:0000313" key="12">
    <source>
        <dbReference type="Proteomes" id="UP000824998"/>
    </source>
</evidence>
<dbReference type="Pfam" id="PF00406">
    <property type="entry name" value="ADK"/>
    <property type="match status" value="1"/>
</dbReference>
<evidence type="ECO:0000256" key="3">
    <source>
        <dbReference type="ARBA" id="ARBA00001941"/>
    </source>
</evidence>
<dbReference type="SUPFAM" id="SSF52540">
    <property type="entry name" value="P-loop containing nucleoside triphosphate hydrolases"/>
    <property type="match status" value="1"/>
</dbReference>
<dbReference type="PANTHER" id="PTHR11845:SF13">
    <property type="entry name" value="5'-DEOXYNUCLEOTIDASE HDDC2"/>
    <property type="match status" value="1"/>
</dbReference>
<dbReference type="InterPro" id="IPR006674">
    <property type="entry name" value="HD_domain"/>
</dbReference>
<keyword evidence="12" id="KW-1185">Reference proteome</keyword>
<proteinExistence type="inferred from homology"/>
<dbReference type="AlphaFoldDB" id="A0A9P7Y746"/>
<comment type="similarity">
    <text evidence="5">Belongs to the HDDC2 family.</text>
</comment>
<dbReference type="Pfam" id="PF13023">
    <property type="entry name" value="HD_3"/>
    <property type="match status" value="1"/>
</dbReference>
<evidence type="ECO:0000256" key="5">
    <source>
        <dbReference type="ARBA" id="ARBA00009999"/>
    </source>
</evidence>
<evidence type="ECO:0000256" key="7">
    <source>
        <dbReference type="ARBA" id="ARBA00012964"/>
    </source>
</evidence>
<comment type="subunit">
    <text evidence="6">Homodimer.</text>
</comment>
<evidence type="ECO:0000256" key="4">
    <source>
        <dbReference type="ARBA" id="ARBA00004074"/>
    </source>
</evidence>
<comment type="caution">
    <text evidence="11">The sequence shown here is derived from an EMBL/GenBank/DDBJ whole genome shotgun (WGS) entry which is preliminary data.</text>
</comment>
<dbReference type="InterPro" id="IPR039356">
    <property type="entry name" value="YfbR/HDDC2"/>
</dbReference>
<sequence>MPVVYSKLDASPLPFLHLLEVLKHLDRTGWKRWLDRPESVAAHMYRLEFLVMFAPTGVDKERCRWIAFCHDIAESFTGDIPTYAPVSKAEKYKLEEFGIRYIESLLQLVDPKLSANIRAAWEEYENGNTPEATPEGRWVREMDKFECMIQAHEYEQSTYGEQNLEEFQGQTKYIHSQEGKDMLELLQQERQAHFQKRSQRTPVIFVKGTSGVATKTQCDFLCKGFDFQYISLRDVLREKAADQTYLHAKFVRDCLEEDVNVPTQLAIILLELKINEGRKEGKSWSLVEGFPESMEQILEFQKKVQKSNYVLFLSCSLAETPRHSLGGGSDESDVVNHLKGGEGYFKEICGDGSVEEVYALAKKAVEDFIQQAETEK</sequence>
<dbReference type="InterPro" id="IPR003607">
    <property type="entry name" value="HD/PDEase_dom"/>
</dbReference>
<name>A0A9P7Y746_9HELO</name>
<dbReference type="InterPro" id="IPR027417">
    <property type="entry name" value="P-loop_NTPase"/>
</dbReference>
<comment type="function">
    <text evidence="4">Catalyzes the dephosphorylation of the nucleoside 5'-monophosphates deoxyadenosine monophosphate (dAMP), deoxycytidine monophosphate (dCMP), deoxyguanosine monophosphate (dGMP) and deoxythymidine monophosphate (dTMP).</text>
</comment>
<dbReference type="GO" id="GO:0002953">
    <property type="term" value="F:5'-deoxynucleotidase activity"/>
    <property type="evidence" value="ECO:0007669"/>
    <property type="project" value="UniProtKB-EC"/>
</dbReference>
<dbReference type="GO" id="GO:0005737">
    <property type="term" value="C:cytoplasm"/>
    <property type="evidence" value="ECO:0007669"/>
    <property type="project" value="TreeGrafter"/>
</dbReference>
<dbReference type="CDD" id="cd00077">
    <property type="entry name" value="HDc"/>
    <property type="match status" value="1"/>
</dbReference>
<keyword evidence="8" id="KW-0479">Metal-binding</keyword>
<dbReference type="SUPFAM" id="SSF109604">
    <property type="entry name" value="HD-domain/PDEase-like"/>
    <property type="match status" value="1"/>
</dbReference>
<dbReference type="OrthoDB" id="442176at2759"/>
<dbReference type="PANTHER" id="PTHR11845">
    <property type="entry name" value="5'-DEOXYNUCLEOTIDASE HDDC2"/>
    <property type="match status" value="1"/>
</dbReference>
<evidence type="ECO:0000259" key="10">
    <source>
        <dbReference type="Pfam" id="PF13023"/>
    </source>
</evidence>
<evidence type="ECO:0000256" key="8">
    <source>
        <dbReference type="ARBA" id="ARBA00022723"/>
    </source>
</evidence>